<dbReference type="Gene3D" id="3.40.30.10">
    <property type="entry name" value="Glutaredoxin"/>
    <property type="match status" value="1"/>
</dbReference>
<comment type="caution">
    <text evidence="1">The sequence shown here is derived from an EMBL/GenBank/DDBJ whole genome shotgun (WGS) entry which is preliminary data.</text>
</comment>
<dbReference type="SUPFAM" id="SSF52833">
    <property type="entry name" value="Thioredoxin-like"/>
    <property type="match status" value="1"/>
</dbReference>
<accession>A0A3N5C8G9</accession>
<sequence length="88" mass="9499">MKLIVLKKSNCMPCSMVERFLQGKLDGINHEILSVEESEGMEVAGMYGVMQVPVLIALDDNGVIIEKVGGYNPEAIDGILSKFGVDNG</sequence>
<keyword evidence="2" id="KW-1185">Reference proteome</keyword>
<reference evidence="1 2" key="1">
    <citation type="submission" date="2018-11" db="EMBL/GenBank/DDBJ databases">
        <title>Genomic Encyclopedia of Type Strains, Phase IV (KMG-IV): sequencing the most valuable type-strain genomes for metagenomic binning, comparative biology and taxonomic classification.</title>
        <authorList>
            <person name="Goeker M."/>
        </authorList>
    </citation>
    <scope>NUCLEOTIDE SEQUENCE [LARGE SCALE GENOMIC DNA]</scope>
    <source>
        <strain evidence="1 2">DSM 29158</strain>
    </source>
</reference>
<protein>
    <submittedName>
        <fullName evidence="1">Glutaredoxin</fullName>
    </submittedName>
</protein>
<organism evidence="1 2">
    <name type="scientific">Abyssicoccus albus</name>
    <dbReference type="NCBI Taxonomy" id="1817405"/>
    <lineage>
        <taxon>Bacteria</taxon>
        <taxon>Bacillati</taxon>
        <taxon>Bacillota</taxon>
        <taxon>Bacilli</taxon>
        <taxon>Bacillales</taxon>
        <taxon>Abyssicoccaceae</taxon>
    </lineage>
</organism>
<dbReference type="InterPro" id="IPR036249">
    <property type="entry name" value="Thioredoxin-like_sf"/>
</dbReference>
<dbReference type="EMBL" id="RKRK01000006">
    <property type="protein sequence ID" value="RPF54755.1"/>
    <property type="molecule type" value="Genomic_DNA"/>
</dbReference>
<dbReference type="RefSeq" id="WP_123808634.1">
    <property type="nucleotide sequence ID" value="NZ_RKRK01000006.1"/>
</dbReference>
<dbReference type="AlphaFoldDB" id="A0A3N5C8G9"/>
<dbReference type="Proteomes" id="UP000277108">
    <property type="component" value="Unassembled WGS sequence"/>
</dbReference>
<dbReference type="OrthoDB" id="9814618at2"/>
<name>A0A3N5C8G9_9BACL</name>
<evidence type="ECO:0000313" key="1">
    <source>
        <dbReference type="EMBL" id="RPF54755.1"/>
    </source>
</evidence>
<proteinExistence type="predicted"/>
<gene>
    <name evidence="1" type="ORF">EDD62_1715</name>
</gene>
<evidence type="ECO:0000313" key="2">
    <source>
        <dbReference type="Proteomes" id="UP000277108"/>
    </source>
</evidence>